<accession>A0AAD4R8F9</accession>
<sequence length="155" mass="17103">MTKIPQYETPRKTHRQLRCCFERKIMVFREMTNLWQDKLKRKMRNQLYNIGTFIGNAASNLGSGRVTCQSLPLGEGSRLLPASPGRSAFSWIYGSRKSGNPGFGAGLTPQSQLGSGRVICQSLPLSEGSRLVPVSPIRFATTGIYGFRKSGKFGA</sequence>
<protein>
    <submittedName>
        <fullName evidence="1">Uncharacterized protein</fullName>
    </submittedName>
</protein>
<evidence type="ECO:0000313" key="1">
    <source>
        <dbReference type="EMBL" id="KAI1729589.1"/>
    </source>
</evidence>
<name>A0AAD4R8F9_9BILA</name>
<evidence type="ECO:0000313" key="2">
    <source>
        <dbReference type="Proteomes" id="UP001201812"/>
    </source>
</evidence>
<keyword evidence="2" id="KW-1185">Reference proteome</keyword>
<comment type="caution">
    <text evidence="1">The sequence shown here is derived from an EMBL/GenBank/DDBJ whole genome shotgun (WGS) entry which is preliminary data.</text>
</comment>
<reference evidence="1" key="1">
    <citation type="submission" date="2022-01" db="EMBL/GenBank/DDBJ databases">
        <title>Genome Sequence Resource for Two Populations of Ditylenchus destructor, the Migratory Endoparasitic Phytonematode.</title>
        <authorList>
            <person name="Zhang H."/>
            <person name="Lin R."/>
            <person name="Xie B."/>
        </authorList>
    </citation>
    <scope>NUCLEOTIDE SEQUENCE</scope>
    <source>
        <strain evidence="1">BazhouSP</strain>
    </source>
</reference>
<gene>
    <name evidence="1" type="ORF">DdX_01838</name>
</gene>
<organism evidence="1 2">
    <name type="scientific">Ditylenchus destructor</name>
    <dbReference type="NCBI Taxonomy" id="166010"/>
    <lineage>
        <taxon>Eukaryota</taxon>
        <taxon>Metazoa</taxon>
        <taxon>Ecdysozoa</taxon>
        <taxon>Nematoda</taxon>
        <taxon>Chromadorea</taxon>
        <taxon>Rhabditida</taxon>
        <taxon>Tylenchina</taxon>
        <taxon>Tylenchomorpha</taxon>
        <taxon>Sphaerularioidea</taxon>
        <taxon>Anguinidae</taxon>
        <taxon>Anguininae</taxon>
        <taxon>Ditylenchus</taxon>
    </lineage>
</organism>
<dbReference type="EMBL" id="JAKKPZ010000001">
    <property type="protein sequence ID" value="KAI1729589.1"/>
    <property type="molecule type" value="Genomic_DNA"/>
</dbReference>
<dbReference type="AlphaFoldDB" id="A0AAD4R8F9"/>
<proteinExistence type="predicted"/>
<dbReference type="Proteomes" id="UP001201812">
    <property type="component" value="Unassembled WGS sequence"/>
</dbReference>